<comment type="caution">
    <text evidence="2">The sequence shown here is derived from an EMBL/GenBank/DDBJ whole genome shotgun (WGS) entry which is preliminary data.</text>
</comment>
<dbReference type="Pfam" id="PF09924">
    <property type="entry name" value="LPG_synthase_C"/>
    <property type="match status" value="1"/>
</dbReference>
<dbReference type="PANTHER" id="PTHR41373">
    <property type="entry name" value="DUF2156 DOMAIN-CONTAINING PROTEIN"/>
    <property type="match status" value="1"/>
</dbReference>
<sequence length="321" mass="37588">MIDVIKNKLSGIDIKPISEVSLDTIDALFAKEPFPIFEHSSYHVLSYLSYESKVFFLAGEFGQTILVLRDDNFFLFSPLVKDDKEFNQFIECFFEQFNYKKLLIQNISQFWLDSFVNDPIFSIWNLEVHPRSKEEVVYDVELLTELKGKEFAKLRNTRNKFLNKVMHFNAVNSSNLEDVLTVLENWQRYQGFKYSKNRYEKEQFSLRKFAEYFAGLDRFCFEVGYVEEVPLCIVAMHKNNNNVDFGTLYIIKGLNKSEAGGIHGISDAAYCYCFKKAKEMGLKYLNDGELGHEEGTRQHKLRFKPVQFLKSYDVVIGRKNL</sequence>
<protein>
    <recommendedName>
        <fullName evidence="1">Phosphatidylglycerol lysyltransferase C-terminal domain-containing protein</fullName>
    </recommendedName>
</protein>
<dbReference type="AlphaFoldDB" id="A0A1G1VAI3"/>
<gene>
    <name evidence="2" type="ORF">A3F61_00425</name>
</gene>
<dbReference type="STRING" id="1797517.A3F61_00425"/>
<dbReference type="InterPro" id="IPR024320">
    <property type="entry name" value="LPG_synthase_C"/>
</dbReference>
<dbReference type="PANTHER" id="PTHR41373:SF1">
    <property type="entry name" value="PHOSPHATIDYLGLYCEROL LYSYLTRANSFERASE C-TERMINAL DOMAIN-CONTAINING PROTEIN"/>
    <property type="match status" value="1"/>
</dbReference>
<proteinExistence type="predicted"/>
<dbReference type="EMBL" id="MHCA01000024">
    <property type="protein sequence ID" value="OGY12212.1"/>
    <property type="molecule type" value="Genomic_DNA"/>
</dbReference>
<feature type="domain" description="Phosphatidylglycerol lysyltransferase C-terminal" evidence="1">
    <location>
        <begin position="131"/>
        <end position="312"/>
    </location>
</feature>
<reference evidence="2 3" key="1">
    <citation type="journal article" date="2016" name="Nat. Commun.">
        <title>Thousands of microbial genomes shed light on interconnected biogeochemical processes in an aquifer system.</title>
        <authorList>
            <person name="Anantharaman K."/>
            <person name="Brown C.T."/>
            <person name="Hug L.A."/>
            <person name="Sharon I."/>
            <person name="Castelle C.J."/>
            <person name="Probst A.J."/>
            <person name="Thomas B.C."/>
            <person name="Singh A."/>
            <person name="Wilkins M.J."/>
            <person name="Karaoz U."/>
            <person name="Brodie E.L."/>
            <person name="Williams K.H."/>
            <person name="Hubbard S.S."/>
            <person name="Banfield J.F."/>
        </authorList>
    </citation>
    <scope>NUCLEOTIDE SEQUENCE [LARGE SCALE GENOMIC DNA]</scope>
</reference>
<evidence type="ECO:0000313" key="2">
    <source>
        <dbReference type="EMBL" id="OGY12212.1"/>
    </source>
</evidence>
<evidence type="ECO:0000313" key="3">
    <source>
        <dbReference type="Proteomes" id="UP000178272"/>
    </source>
</evidence>
<accession>A0A1G1VAI3</accession>
<dbReference type="InterPro" id="IPR016732">
    <property type="entry name" value="UCP018688"/>
</dbReference>
<name>A0A1G1VAI3_9BACT</name>
<evidence type="ECO:0000259" key="1">
    <source>
        <dbReference type="Pfam" id="PF09924"/>
    </source>
</evidence>
<dbReference type="InterPro" id="IPR016181">
    <property type="entry name" value="Acyl_CoA_acyltransferase"/>
</dbReference>
<organism evidence="2 3">
    <name type="scientific">Candidatus Blackburnbacteria bacterium RIFCSPHIGHO2_12_FULL_41_13b</name>
    <dbReference type="NCBI Taxonomy" id="1797517"/>
    <lineage>
        <taxon>Bacteria</taxon>
        <taxon>Candidatus Blackburniibacteriota</taxon>
    </lineage>
</organism>
<dbReference type="Gene3D" id="3.40.630.30">
    <property type="match status" value="1"/>
</dbReference>
<dbReference type="SUPFAM" id="SSF55729">
    <property type="entry name" value="Acyl-CoA N-acyltransferases (Nat)"/>
    <property type="match status" value="1"/>
</dbReference>
<dbReference type="Proteomes" id="UP000178272">
    <property type="component" value="Unassembled WGS sequence"/>
</dbReference>